<evidence type="ECO:0000313" key="2">
    <source>
        <dbReference type="EMBL" id="QJH93420.1"/>
    </source>
</evidence>
<dbReference type="EMBL" id="MT144588">
    <property type="protein sequence ID" value="QJH93420.1"/>
    <property type="molecule type" value="Genomic_DNA"/>
</dbReference>
<feature type="region of interest" description="Disordered" evidence="1">
    <location>
        <begin position="1"/>
        <end position="55"/>
    </location>
</feature>
<accession>A0A6M3X6C1</accession>
<proteinExistence type="predicted"/>
<gene>
    <name evidence="2" type="ORF">TM448B00061_0040</name>
</gene>
<protein>
    <submittedName>
        <fullName evidence="2">Uncharacterized protein</fullName>
    </submittedName>
</protein>
<reference evidence="2" key="1">
    <citation type="submission" date="2020-03" db="EMBL/GenBank/DDBJ databases">
        <title>The deep terrestrial virosphere.</title>
        <authorList>
            <person name="Holmfeldt K."/>
            <person name="Nilsson E."/>
            <person name="Simone D."/>
            <person name="Lopez-Fernandez M."/>
            <person name="Wu X."/>
            <person name="de Brujin I."/>
            <person name="Lundin D."/>
            <person name="Andersson A."/>
            <person name="Bertilsson S."/>
            <person name="Dopson M."/>
        </authorList>
    </citation>
    <scope>NUCLEOTIDE SEQUENCE</scope>
    <source>
        <strain evidence="2">TM448B00061</strain>
    </source>
</reference>
<sequence length="292" mass="31806">MASEDPRFSSLPTVQQSTIPVPGQESSISTPRQVLRPRQPRKDKGGNHALSGKALARDNALTEEQWLKVYDAFQLSGVPSVLESETGIEARDVQHLLEIGVRRLGLPPIREHAIDLAEVNVRLMKRGMENGLPSSRDPNSAFTTDLPEVQDAVTERVAREAAAAQAVLVGSMHAATIFQKMLSCVFEYIQEPDKLAMPDKITMSYLKTLAEVGDKIASATDRAVRLNRLAAGEPESNVNVLVAHLVGSLPPDVLQRFGETGQIPPELRGRVQAQVPMIEAHAELVTEDDSDA</sequence>
<dbReference type="AlphaFoldDB" id="A0A6M3X6C1"/>
<feature type="compositionally biased region" description="Polar residues" evidence="1">
    <location>
        <begin position="10"/>
        <end position="32"/>
    </location>
</feature>
<evidence type="ECO:0000256" key="1">
    <source>
        <dbReference type="SAM" id="MobiDB-lite"/>
    </source>
</evidence>
<name>A0A6M3X6C1_9ZZZZ</name>
<organism evidence="2">
    <name type="scientific">viral metagenome</name>
    <dbReference type="NCBI Taxonomy" id="1070528"/>
    <lineage>
        <taxon>unclassified sequences</taxon>
        <taxon>metagenomes</taxon>
        <taxon>organismal metagenomes</taxon>
    </lineage>
</organism>